<dbReference type="EMBL" id="CP001687">
    <property type="protein sequence ID" value="ACV12908.1"/>
    <property type="molecule type" value="Genomic_DNA"/>
</dbReference>
<evidence type="ECO:0000313" key="2">
    <source>
        <dbReference type="EMBL" id="ACV12908.1"/>
    </source>
</evidence>
<dbReference type="InterPro" id="IPR025491">
    <property type="entry name" value="DUF4382"/>
</dbReference>
<dbReference type="Proteomes" id="UP000002071">
    <property type="component" value="Chromosome"/>
</dbReference>
<organism evidence="2 3">
    <name type="scientific">Halorhabdus utahensis (strain DSM 12940 / JCM 11049 / AX-2)</name>
    <dbReference type="NCBI Taxonomy" id="519442"/>
    <lineage>
        <taxon>Archaea</taxon>
        <taxon>Methanobacteriati</taxon>
        <taxon>Methanobacteriota</taxon>
        <taxon>Stenosarchaea group</taxon>
        <taxon>Halobacteria</taxon>
        <taxon>Halobacteriales</taxon>
        <taxon>Haloarculaceae</taxon>
        <taxon>Halorhabdus</taxon>
    </lineage>
</organism>
<gene>
    <name evidence="2" type="ordered locus">Huta_2747</name>
</gene>
<dbReference type="Pfam" id="PF14321">
    <property type="entry name" value="DUF4382"/>
    <property type="match status" value="1"/>
</dbReference>
<reference evidence="2 3" key="1">
    <citation type="journal article" date="2009" name="Stand. Genomic Sci.">
        <title>Complete genome sequence of Halorhabdus utahensis type strain (AX-2).</title>
        <authorList>
            <person name="Anderson I."/>
            <person name="Tindall B.J."/>
            <person name="Pomrenke H."/>
            <person name="Goker M."/>
            <person name="Lapidus A."/>
            <person name="Nolan M."/>
            <person name="Copeland A."/>
            <person name="Glavina Del Rio T."/>
            <person name="Chen F."/>
            <person name="Tice H."/>
            <person name="Cheng J.F."/>
            <person name="Lucas S."/>
            <person name="Chertkov O."/>
            <person name="Bruce D."/>
            <person name="Brettin T."/>
            <person name="Detter J.C."/>
            <person name="Han C."/>
            <person name="Goodwin L."/>
            <person name="Land M."/>
            <person name="Hauser L."/>
            <person name="Chang Y.J."/>
            <person name="Jeffries C.D."/>
            <person name="Pitluck S."/>
            <person name="Pati A."/>
            <person name="Mavromatis K."/>
            <person name="Ivanova N."/>
            <person name="Ovchinnikova G."/>
            <person name="Chen A."/>
            <person name="Palaniappan K."/>
            <person name="Chain P."/>
            <person name="Rohde M."/>
            <person name="Bristow J."/>
            <person name="Eisen J.A."/>
            <person name="Markowitz V."/>
            <person name="Hugenholtz P."/>
            <person name="Kyrpides N.C."/>
            <person name="Klenk H.P."/>
        </authorList>
    </citation>
    <scope>NUCLEOTIDE SEQUENCE [LARGE SCALE GENOMIC DNA]</scope>
    <source>
        <strain evidence="3">DSM 12940 / JCM 11049 / AX-2</strain>
    </source>
</reference>
<dbReference type="OrthoDB" id="206301at2157"/>
<dbReference type="AlphaFoldDB" id="C7NQG5"/>
<dbReference type="RefSeq" id="WP_015790470.1">
    <property type="nucleotide sequence ID" value="NC_013158.1"/>
</dbReference>
<dbReference type="eggNOG" id="arCOG06011">
    <property type="taxonomic scope" value="Archaea"/>
</dbReference>
<dbReference type="PROSITE" id="PS51257">
    <property type="entry name" value="PROKAR_LIPOPROTEIN"/>
    <property type="match status" value="1"/>
</dbReference>
<evidence type="ECO:0000313" key="3">
    <source>
        <dbReference type="Proteomes" id="UP000002071"/>
    </source>
</evidence>
<evidence type="ECO:0000259" key="1">
    <source>
        <dbReference type="Pfam" id="PF14321"/>
    </source>
</evidence>
<accession>C7NQG5</accession>
<dbReference type="STRING" id="519442.Huta_2747"/>
<dbReference type="KEGG" id="hut:Huta_2747"/>
<proteinExistence type="predicted"/>
<sequence length="373" mass="39112">MRQHTLHALVVAGVLLVAGCAGGLSGTPESATTGASQVSDSPTGAPTGGGSVAFYISDEQNAMGDFQHLNVTVTRVGFERAAEDKGGWVERDVDNATVDLTALQGPNATLIGQYNLSNGTYSTVFVHVGNVNATLQNGEEVRVKLPSEKLQIQKPFTVDNGSTVDFVFDITVHKAGKSGKYILKPVIGESGTDVPIEPTDDDEREDELQATFLGNVTRGDNATIDVKRGGEPVANATVLVNGNTVEPTDADGRTTFEVPDADEVAIEMTAGDAETELEAEFETHEADSEADTADDELTATFVGTVSQNATVSVMRGGNPVENATVVVNDEPVGTTGVDGQRTFEVPDAESLTVTVQVGDEEIELERGLEPSEG</sequence>
<name>C7NQG5_HALUD</name>
<feature type="domain" description="DUF4382" evidence="1">
    <location>
        <begin position="50"/>
        <end position="185"/>
    </location>
</feature>
<keyword evidence="3" id="KW-1185">Reference proteome</keyword>
<dbReference type="HOGENOM" id="CLU_720818_0_0_2"/>
<protein>
    <recommendedName>
        <fullName evidence="1">DUF4382 domain-containing protein</fullName>
    </recommendedName>
</protein>
<dbReference type="GeneID" id="8385052"/>